<dbReference type="GeneID" id="115927610"/>
<dbReference type="OrthoDB" id="2142683at2759"/>
<evidence type="ECO:0000313" key="3">
    <source>
        <dbReference type="Proteomes" id="UP000007110"/>
    </source>
</evidence>
<dbReference type="SUPFAM" id="SSF56436">
    <property type="entry name" value="C-type lectin-like"/>
    <property type="match status" value="2"/>
</dbReference>
<dbReference type="PROSITE" id="PS50041">
    <property type="entry name" value="C_TYPE_LECTIN_2"/>
    <property type="match status" value="1"/>
</dbReference>
<evidence type="ECO:0000259" key="1">
    <source>
        <dbReference type="PROSITE" id="PS50041"/>
    </source>
</evidence>
<dbReference type="InterPro" id="IPR050111">
    <property type="entry name" value="C-type_lectin/snaclec_domain"/>
</dbReference>
<dbReference type="Pfam" id="PF00059">
    <property type="entry name" value="Lectin_C"/>
    <property type="match status" value="1"/>
</dbReference>
<dbReference type="InterPro" id="IPR016186">
    <property type="entry name" value="C-type_lectin-like/link_sf"/>
</dbReference>
<feature type="domain" description="C-type lectin" evidence="1">
    <location>
        <begin position="53"/>
        <end position="182"/>
    </location>
</feature>
<dbReference type="Gene3D" id="3.10.100.10">
    <property type="entry name" value="Mannose-Binding Protein A, subunit A"/>
    <property type="match status" value="2"/>
</dbReference>
<dbReference type="AlphaFoldDB" id="A0A7M7T2Q5"/>
<evidence type="ECO:0000313" key="2">
    <source>
        <dbReference type="EnsemblMetazoa" id="XP_030849559"/>
    </source>
</evidence>
<dbReference type="InterPro" id="IPR016187">
    <property type="entry name" value="CTDL_fold"/>
</dbReference>
<organism evidence="2 3">
    <name type="scientific">Strongylocentrotus purpuratus</name>
    <name type="common">Purple sea urchin</name>
    <dbReference type="NCBI Taxonomy" id="7668"/>
    <lineage>
        <taxon>Eukaryota</taxon>
        <taxon>Metazoa</taxon>
        <taxon>Echinodermata</taxon>
        <taxon>Eleutherozoa</taxon>
        <taxon>Echinozoa</taxon>
        <taxon>Echinoidea</taxon>
        <taxon>Euechinoidea</taxon>
        <taxon>Echinacea</taxon>
        <taxon>Camarodonta</taxon>
        <taxon>Echinidea</taxon>
        <taxon>Strongylocentrotidae</taxon>
        <taxon>Strongylocentrotus</taxon>
    </lineage>
</organism>
<reference evidence="2" key="2">
    <citation type="submission" date="2021-01" db="UniProtKB">
        <authorList>
            <consortium name="EnsemblMetazoa"/>
        </authorList>
    </citation>
    <scope>IDENTIFICATION</scope>
</reference>
<dbReference type="KEGG" id="spu:115927610"/>
<proteinExistence type="predicted"/>
<name>A0A7M7T2Q5_STRPU</name>
<accession>A0A7M7T2Q5</accession>
<dbReference type="FunCoup" id="A0A7M7T2Q5">
    <property type="interactions" value="316"/>
</dbReference>
<dbReference type="EnsemblMetazoa" id="XM_030993699">
    <property type="protein sequence ID" value="XP_030849559"/>
    <property type="gene ID" value="LOC115927610"/>
</dbReference>
<reference evidence="3" key="1">
    <citation type="submission" date="2015-02" db="EMBL/GenBank/DDBJ databases">
        <title>Genome sequencing for Strongylocentrotus purpuratus.</title>
        <authorList>
            <person name="Murali S."/>
            <person name="Liu Y."/>
            <person name="Vee V."/>
            <person name="English A."/>
            <person name="Wang M."/>
            <person name="Skinner E."/>
            <person name="Han Y."/>
            <person name="Muzny D.M."/>
            <person name="Worley K.C."/>
            <person name="Gibbs R.A."/>
        </authorList>
    </citation>
    <scope>NUCLEOTIDE SEQUENCE</scope>
</reference>
<dbReference type="PANTHER" id="PTHR22803">
    <property type="entry name" value="MANNOSE, PHOSPHOLIPASE, LECTIN RECEPTOR RELATED"/>
    <property type="match status" value="1"/>
</dbReference>
<dbReference type="InParanoid" id="A0A7M7T2Q5"/>
<sequence length="244" mass="26995">MDRNTSHCGDIDGGDLRPEGRSAGLGGWGYGSNHPHAMEFECQECSSSGLDVFGGYQYLFYHGNDGIYRTFSATRALCQSLGGDMPIITSAEQNDFIAGKLLTYSNRGNYYIGLEDIIEGGTYRWIDGTALGYTNWDSPLYTDPNQPPPYCAVMRSQSSLTDPVHGRWNRVTCTSERRHICQIPIDVGCRWQELGESQYLIKFTPRATPNDARETCQSYGGDLAIIKTAEVNMGNEVNAAWLSA</sequence>
<dbReference type="Proteomes" id="UP000007110">
    <property type="component" value="Unassembled WGS sequence"/>
</dbReference>
<dbReference type="RefSeq" id="XP_030849559.1">
    <property type="nucleotide sequence ID" value="XM_030993699.1"/>
</dbReference>
<keyword evidence="3" id="KW-1185">Reference proteome</keyword>
<protein>
    <recommendedName>
        <fullName evidence="1">C-type lectin domain-containing protein</fullName>
    </recommendedName>
</protein>
<dbReference type="CDD" id="cd00037">
    <property type="entry name" value="CLECT"/>
    <property type="match status" value="2"/>
</dbReference>
<dbReference type="SMART" id="SM00034">
    <property type="entry name" value="CLECT"/>
    <property type="match status" value="1"/>
</dbReference>
<dbReference type="InterPro" id="IPR001304">
    <property type="entry name" value="C-type_lectin-like"/>
</dbReference>